<gene>
    <name evidence="6" type="ORF">GGD89_000029</name>
</gene>
<dbReference type="AlphaFoldDB" id="A0A7W6W847"/>
<keyword evidence="4" id="KW-0865">Zymogen</keyword>
<reference evidence="6 7" key="1">
    <citation type="submission" date="2020-08" db="EMBL/GenBank/DDBJ databases">
        <title>Genome sequencing of Purple Non-Sulfur Bacteria from various extreme environments.</title>
        <authorList>
            <person name="Mayer M."/>
        </authorList>
    </citation>
    <scope>NUCLEOTIDE SEQUENCE [LARGE SCALE GENOMIC DNA]</scope>
    <source>
        <strain evidence="6 7">JA131</strain>
    </source>
</reference>
<sequence length="492" mass="48670">MRAISRLPSAHCPTGPHKGDGSRSPGLRQRGPLAALAAGILALTLGACESGPPPGTVGYVQGFAGLVATDEPRAAVVGRDVLSAGGTAHDAATAIGFALAVTLPSAAGLGGGGVCLIHDLDADEESRVAVLDFLPTTPAGLSGPAPASPGDAPVSLDGIVRPAWEPVAVPALVRGLFALHARGGVLRWESAVTPAETMARFGIPASRALAAEVAALGGPPPDPSMTAVFGPGPLAEGQAMQNRDLARALAVVRTKPGDLYGGLTGRELAEAAAGIGHDLTVSAMRDWRPATRAPVLRETGGDWAAFSPVPDSAARLAERWAAAGDGDGDGGDENGLPPPLPNLAATLGSRGATSFVVADRFGNAIACALTLNRPFGTGRMVPGFGFPLAPPPGPDSPALALMLRYNEPTADARAAVAAAGAGAVPLAVAAGVPVVEDEAPVPEALATLPAGGLGKGLVTLFACPDGVSDGPGTCQVGVDPRGAGLGLRVGLP</sequence>
<dbReference type="InterPro" id="IPR051792">
    <property type="entry name" value="GGT_bact"/>
</dbReference>
<comment type="caution">
    <text evidence="6">The sequence shown here is derived from an EMBL/GenBank/DDBJ whole genome shotgun (WGS) entry which is preliminary data.</text>
</comment>
<dbReference type="GO" id="GO:0103068">
    <property type="term" value="F:leukotriene C4 gamma-glutamyl transferase activity"/>
    <property type="evidence" value="ECO:0007669"/>
    <property type="project" value="UniProtKB-EC"/>
</dbReference>
<evidence type="ECO:0000313" key="7">
    <source>
        <dbReference type="Proteomes" id="UP000554286"/>
    </source>
</evidence>
<comment type="similarity">
    <text evidence="1">Belongs to the gamma-glutamyltransferase family.</text>
</comment>
<proteinExistence type="inferred from homology"/>
<keyword evidence="3 6" id="KW-0378">Hydrolase</keyword>
<dbReference type="InterPro" id="IPR043137">
    <property type="entry name" value="GGT_ssub_C"/>
</dbReference>
<organism evidence="6 7">
    <name type="scientific">Roseospira visakhapatnamensis</name>
    <dbReference type="NCBI Taxonomy" id="390880"/>
    <lineage>
        <taxon>Bacteria</taxon>
        <taxon>Pseudomonadati</taxon>
        <taxon>Pseudomonadota</taxon>
        <taxon>Alphaproteobacteria</taxon>
        <taxon>Rhodospirillales</taxon>
        <taxon>Rhodospirillaceae</taxon>
        <taxon>Roseospira</taxon>
    </lineage>
</organism>
<dbReference type="EC" id="3.4.19.13" evidence="6"/>
<dbReference type="GO" id="GO:0036374">
    <property type="term" value="F:glutathione hydrolase activity"/>
    <property type="evidence" value="ECO:0007669"/>
    <property type="project" value="UniProtKB-EC"/>
</dbReference>
<evidence type="ECO:0000256" key="5">
    <source>
        <dbReference type="SAM" id="MobiDB-lite"/>
    </source>
</evidence>
<dbReference type="RefSeq" id="WP_184042070.1">
    <property type="nucleotide sequence ID" value="NZ_JACIGK010000001.1"/>
</dbReference>
<evidence type="ECO:0000256" key="1">
    <source>
        <dbReference type="ARBA" id="ARBA00009381"/>
    </source>
</evidence>
<evidence type="ECO:0000256" key="4">
    <source>
        <dbReference type="ARBA" id="ARBA00023145"/>
    </source>
</evidence>
<dbReference type="SUPFAM" id="SSF56235">
    <property type="entry name" value="N-terminal nucleophile aminohydrolases (Ntn hydrolases)"/>
    <property type="match status" value="1"/>
</dbReference>
<dbReference type="PANTHER" id="PTHR43199:SF1">
    <property type="entry name" value="GLUTATHIONE HYDROLASE PROENZYME"/>
    <property type="match status" value="1"/>
</dbReference>
<dbReference type="Gene3D" id="3.60.20.40">
    <property type="match status" value="1"/>
</dbReference>
<dbReference type="PANTHER" id="PTHR43199">
    <property type="entry name" value="GLUTATHIONE HYDROLASE"/>
    <property type="match status" value="1"/>
</dbReference>
<dbReference type="Proteomes" id="UP000554286">
    <property type="component" value="Unassembled WGS sequence"/>
</dbReference>
<protein>
    <submittedName>
        <fullName evidence="6">Gamma-glutamyltranspeptidase/glutathione hydrolase</fullName>
        <ecNumber evidence="6">2.3.2.2</ecNumber>
        <ecNumber evidence="6">3.4.19.13</ecNumber>
    </submittedName>
</protein>
<evidence type="ECO:0000256" key="3">
    <source>
        <dbReference type="ARBA" id="ARBA00022801"/>
    </source>
</evidence>
<evidence type="ECO:0000256" key="2">
    <source>
        <dbReference type="ARBA" id="ARBA00022679"/>
    </source>
</evidence>
<keyword evidence="7" id="KW-1185">Reference proteome</keyword>
<feature type="region of interest" description="Disordered" evidence="5">
    <location>
        <begin position="1"/>
        <end position="28"/>
    </location>
</feature>
<dbReference type="EC" id="2.3.2.2" evidence="6"/>
<dbReference type="PRINTS" id="PR01210">
    <property type="entry name" value="GGTRANSPTASE"/>
</dbReference>
<dbReference type="InterPro" id="IPR029055">
    <property type="entry name" value="Ntn_hydrolases_N"/>
</dbReference>
<dbReference type="EMBL" id="JACIGK010000001">
    <property type="protein sequence ID" value="MBB4264423.1"/>
    <property type="molecule type" value="Genomic_DNA"/>
</dbReference>
<evidence type="ECO:0000313" key="6">
    <source>
        <dbReference type="EMBL" id="MBB4264423.1"/>
    </source>
</evidence>
<name>A0A7W6W847_9PROT</name>
<accession>A0A7W6W847</accession>
<keyword evidence="6" id="KW-0012">Acyltransferase</keyword>
<dbReference type="Pfam" id="PF01019">
    <property type="entry name" value="G_glu_transpept"/>
    <property type="match status" value="1"/>
</dbReference>
<keyword evidence="2 6" id="KW-0808">Transferase</keyword>